<feature type="region of interest" description="Disordered" evidence="1">
    <location>
        <begin position="88"/>
        <end position="123"/>
    </location>
</feature>
<name>A0A2U1NL45_ARTAN</name>
<dbReference type="Proteomes" id="UP000245207">
    <property type="component" value="Unassembled WGS sequence"/>
</dbReference>
<evidence type="ECO:0000313" key="3">
    <source>
        <dbReference type="Proteomes" id="UP000245207"/>
    </source>
</evidence>
<dbReference type="Pfam" id="PF14223">
    <property type="entry name" value="Retrotran_gag_2"/>
    <property type="match status" value="1"/>
</dbReference>
<evidence type="ECO:0000313" key="2">
    <source>
        <dbReference type="EMBL" id="PWA74233.1"/>
    </source>
</evidence>
<dbReference type="OrthoDB" id="1931687at2759"/>
<reference evidence="2 3" key="1">
    <citation type="journal article" date="2018" name="Mol. Plant">
        <title>The genome of Artemisia annua provides insight into the evolution of Asteraceae family and artemisinin biosynthesis.</title>
        <authorList>
            <person name="Shen Q."/>
            <person name="Zhang L."/>
            <person name="Liao Z."/>
            <person name="Wang S."/>
            <person name="Yan T."/>
            <person name="Shi P."/>
            <person name="Liu M."/>
            <person name="Fu X."/>
            <person name="Pan Q."/>
            <person name="Wang Y."/>
            <person name="Lv Z."/>
            <person name="Lu X."/>
            <person name="Zhang F."/>
            <person name="Jiang W."/>
            <person name="Ma Y."/>
            <person name="Chen M."/>
            <person name="Hao X."/>
            <person name="Li L."/>
            <person name="Tang Y."/>
            <person name="Lv G."/>
            <person name="Zhou Y."/>
            <person name="Sun X."/>
            <person name="Brodelius P.E."/>
            <person name="Rose J.K.C."/>
            <person name="Tang K."/>
        </authorList>
    </citation>
    <scope>NUCLEOTIDE SEQUENCE [LARGE SCALE GENOMIC DNA]</scope>
    <source>
        <strain evidence="3">cv. Huhao1</strain>
        <tissue evidence="2">Leaf</tissue>
    </source>
</reference>
<dbReference type="AlphaFoldDB" id="A0A2U1NL45"/>
<comment type="caution">
    <text evidence="2">The sequence shown here is derived from an EMBL/GenBank/DDBJ whole genome shotgun (WGS) entry which is preliminary data.</text>
</comment>
<feature type="compositionally biased region" description="Basic and acidic residues" evidence="1">
    <location>
        <begin position="101"/>
        <end position="120"/>
    </location>
</feature>
<dbReference type="EMBL" id="PKPP01002597">
    <property type="protein sequence ID" value="PWA74233.1"/>
    <property type="molecule type" value="Genomic_DNA"/>
</dbReference>
<sequence length="202" mass="22791">MNEDETIDSFARRLMSIITKAATCGLTFDEQTKVRKLLNAVPDKFVPIVATIEMVVDFKKAKLEEVIGKLKTYEERLKFRKGSEEDNSEKLLFTRQGNNRNYERNYGNERRGGENPRRDSTASSVGMSPFSLVALDKQHSSSFNSTLNSLEAALLESHTDCAALVTELSSSESPKPHVRSVEQLAQKLESMQKLLFKLQNEV</sequence>
<protein>
    <submittedName>
        <fullName evidence="2">Zinc finger, CCHC-type</fullName>
    </submittedName>
</protein>
<proteinExistence type="predicted"/>
<gene>
    <name evidence="2" type="ORF">CTI12_AA254530</name>
</gene>
<organism evidence="2 3">
    <name type="scientific">Artemisia annua</name>
    <name type="common">Sweet wormwood</name>
    <dbReference type="NCBI Taxonomy" id="35608"/>
    <lineage>
        <taxon>Eukaryota</taxon>
        <taxon>Viridiplantae</taxon>
        <taxon>Streptophyta</taxon>
        <taxon>Embryophyta</taxon>
        <taxon>Tracheophyta</taxon>
        <taxon>Spermatophyta</taxon>
        <taxon>Magnoliopsida</taxon>
        <taxon>eudicotyledons</taxon>
        <taxon>Gunneridae</taxon>
        <taxon>Pentapetalae</taxon>
        <taxon>asterids</taxon>
        <taxon>campanulids</taxon>
        <taxon>Asterales</taxon>
        <taxon>Asteraceae</taxon>
        <taxon>Asteroideae</taxon>
        <taxon>Anthemideae</taxon>
        <taxon>Artemisiinae</taxon>
        <taxon>Artemisia</taxon>
    </lineage>
</organism>
<evidence type="ECO:0000256" key="1">
    <source>
        <dbReference type="SAM" id="MobiDB-lite"/>
    </source>
</evidence>
<accession>A0A2U1NL45</accession>
<keyword evidence="3" id="KW-1185">Reference proteome</keyword>